<keyword evidence="1 4" id="KW-0732">Signal</keyword>
<evidence type="ECO:0000256" key="3">
    <source>
        <dbReference type="ARBA" id="ARBA00023295"/>
    </source>
</evidence>
<evidence type="ECO:0000256" key="4">
    <source>
        <dbReference type="SAM" id="SignalP"/>
    </source>
</evidence>
<dbReference type="GO" id="GO:0004553">
    <property type="term" value="F:hydrolase activity, hydrolyzing O-glycosyl compounds"/>
    <property type="evidence" value="ECO:0007669"/>
    <property type="project" value="InterPro"/>
</dbReference>
<reference evidence="6" key="1">
    <citation type="submission" date="2022-07" db="EMBL/GenBank/DDBJ databases">
        <title>Phylogenomic reconstructions and comparative analyses of Kickxellomycotina fungi.</title>
        <authorList>
            <person name="Reynolds N.K."/>
            <person name="Stajich J.E."/>
            <person name="Barry K."/>
            <person name="Grigoriev I.V."/>
            <person name="Crous P."/>
            <person name="Smith M.E."/>
        </authorList>
    </citation>
    <scope>NUCLEOTIDE SEQUENCE</scope>
    <source>
        <strain evidence="6">RSA 861</strain>
    </source>
</reference>
<dbReference type="AlphaFoldDB" id="A0A9W8ALG2"/>
<dbReference type="EMBL" id="JANBPT010000006">
    <property type="protein sequence ID" value="KAJ1930462.1"/>
    <property type="molecule type" value="Genomic_DNA"/>
</dbReference>
<dbReference type="PANTHER" id="PTHR10963">
    <property type="entry name" value="GLYCOSYL HYDROLASE-RELATED"/>
    <property type="match status" value="1"/>
</dbReference>
<feature type="signal peptide" evidence="4">
    <location>
        <begin position="1"/>
        <end position="26"/>
    </location>
</feature>
<dbReference type="Proteomes" id="UP001150569">
    <property type="component" value="Unassembled WGS sequence"/>
</dbReference>
<keyword evidence="2" id="KW-0378">Hydrolase</keyword>
<dbReference type="SUPFAM" id="SSF49899">
    <property type="entry name" value="Concanavalin A-like lectins/glucanases"/>
    <property type="match status" value="1"/>
</dbReference>
<dbReference type="Pfam" id="PF00722">
    <property type="entry name" value="Glyco_hydro_16"/>
    <property type="match status" value="1"/>
</dbReference>
<dbReference type="PROSITE" id="PS51762">
    <property type="entry name" value="GH16_2"/>
    <property type="match status" value="1"/>
</dbReference>
<evidence type="ECO:0000259" key="5">
    <source>
        <dbReference type="PROSITE" id="PS51762"/>
    </source>
</evidence>
<dbReference type="InterPro" id="IPR013320">
    <property type="entry name" value="ConA-like_dom_sf"/>
</dbReference>
<gene>
    <name evidence="6" type="primary">UTR2_1</name>
    <name evidence="6" type="ORF">IWQ60_000247</name>
</gene>
<organism evidence="6 7">
    <name type="scientific">Tieghemiomyces parasiticus</name>
    <dbReference type="NCBI Taxonomy" id="78921"/>
    <lineage>
        <taxon>Eukaryota</taxon>
        <taxon>Fungi</taxon>
        <taxon>Fungi incertae sedis</taxon>
        <taxon>Zoopagomycota</taxon>
        <taxon>Kickxellomycotina</taxon>
        <taxon>Dimargaritomycetes</taxon>
        <taxon>Dimargaritales</taxon>
        <taxon>Dimargaritaceae</taxon>
        <taxon>Tieghemiomyces</taxon>
    </lineage>
</organism>
<evidence type="ECO:0000313" key="7">
    <source>
        <dbReference type="Proteomes" id="UP001150569"/>
    </source>
</evidence>
<evidence type="ECO:0000256" key="2">
    <source>
        <dbReference type="ARBA" id="ARBA00022801"/>
    </source>
</evidence>
<proteinExistence type="predicted"/>
<evidence type="ECO:0000313" key="6">
    <source>
        <dbReference type="EMBL" id="KAJ1930462.1"/>
    </source>
</evidence>
<sequence>MKAFTLNWSASALALLVLSIVLPVSAAPASSDCQAVHFDFNSPSELDHFILDAGGLATVENGNLLMTLDETHKYTTLNYSREVPFGLIRTRLQAGPTDGVVTAFTLRGTNKDEVDLEWIGVNTDHVESTFFSKGKDVPGQSDMGQHKLSNGDASAAFFEYAIELTPTTIKYSVEGKVVRTIKNKNDGKFPVGANRLLMGVDRYLDFGFCQHLDFSVYQHFDLGFSQHLDFGFSQHLDFGVYQHLDFGVYQHLDFGVYQHLGFRVYQHLDFRVYQHLGLRVYQHLDFRVYQHLDFRVYQYLGFGIYRLLVFDPHGDSHWSRAVP</sequence>
<dbReference type="Gene3D" id="2.60.120.200">
    <property type="match status" value="1"/>
</dbReference>
<comment type="caution">
    <text evidence="6">The sequence shown here is derived from an EMBL/GenBank/DDBJ whole genome shotgun (WGS) entry which is preliminary data.</text>
</comment>
<evidence type="ECO:0000256" key="1">
    <source>
        <dbReference type="ARBA" id="ARBA00022729"/>
    </source>
</evidence>
<feature type="chain" id="PRO_5040899949" evidence="4">
    <location>
        <begin position="27"/>
        <end position="323"/>
    </location>
</feature>
<protein>
    <submittedName>
        <fullName evidence="6">Glycosidase CRH2</fullName>
    </submittedName>
</protein>
<dbReference type="InterPro" id="IPR050546">
    <property type="entry name" value="Glycosyl_Hydrlase_16"/>
</dbReference>
<keyword evidence="3 6" id="KW-0326">Glycosidase</keyword>
<dbReference type="PANTHER" id="PTHR10963:SF22">
    <property type="entry name" value="GLYCOSIDASE CRH2-RELATED"/>
    <property type="match status" value="1"/>
</dbReference>
<keyword evidence="7" id="KW-1185">Reference proteome</keyword>
<accession>A0A9W8ALG2</accession>
<dbReference type="GO" id="GO:0005975">
    <property type="term" value="P:carbohydrate metabolic process"/>
    <property type="evidence" value="ECO:0007669"/>
    <property type="project" value="InterPro"/>
</dbReference>
<dbReference type="OrthoDB" id="4781at2759"/>
<dbReference type="InterPro" id="IPR000757">
    <property type="entry name" value="Beta-glucanase-like"/>
</dbReference>
<feature type="domain" description="GH16" evidence="5">
    <location>
        <begin position="22"/>
        <end position="222"/>
    </location>
</feature>
<name>A0A9W8ALG2_9FUNG</name>